<dbReference type="InterPro" id="IPR023214">
    <property type="entry name" value="HAD_sf"/>
</dbReference>
<dbReference type="NCBIfam" id="NF046079">
    <property type="entry name" value="HAD_phos_BT0820"/>
    <property type="match status" value="1"/>
</dbReference>
<evidence type="ECO:0008006" key="2">
    <source>
        <dbReference type="Google" id="ProtNLM"/>
    </source>
</evidence>
<name>X1R6H1_9ZZZZ</name>
<dbReference type="PIRSF" id="PIRSF020079">
    <property type="entry name" value="UCP020079"/>
    <property type="match status" value="1"/>
</dbReference>
<organism evidence="1">
    <name type="scientific">marine sediment metagenome</name>
    <dbReference type="NCBI Taxonomy" id="412755"/>
    <lineage>
        <taxon>unclassified sequences</taxon>
        <taxon>metagenomes</taxon>
        <taxon>ecological metagenomes</taxon>
    </lineage>
</organism>
<proteinExistence type="predicted"/>
<reference evidence="1" key="1">
    <citation type="journal article" date="2014" name="Front. Microbiol.">
        <title>High frequency of phylogenetically diverse reductive dehalogenase-homologous genes in deep subseafloor sedimentary metagenomes.</title>
        <authorList>
            <person name="Kawai M."/>
            <person name="Futagami T."/>
            <person name="Toyoda A."/>
            <person name="Takaki Y."/>
            <person name="Nishi S."/>
            <person name="Hori S."/>
            <person name="Arai W."/>
            <person name="Tsubouchi T."/>
            <person name="Morono Y."/>
            <person name="Uchiyama I."/>
            <person name="Ito T."/>
            <person name="Fujiyama A."/>
            <person name="Inagaki F."/>
            <person name="Takami H."/>
        </authorList>
    </citation>
    <scope>NUCLEOTIDE SEQUENCE</scope>
    <source>
        <strain evidence="1">Expedition CK06-06</strain>
    </source>
</reference>
<dbReference type="InterPro" id="IPR036412">
    <property type="entry name" value="HAD-like_sf"/>
</dbReference>
<dbReference type="SUPFAM" id="SSF56784">
    <property type="entry name" value="HAD-like"/>
    <property type="match status" value="1"/>
</dbReference>
<dbReference type="InterPro" id="IPR016769">
    <property type="entry name" value="Phage_SP01_Orf1"/>
</dbReference>
<evidence type="ECO:0000313" key="1">
    <source>
        <dbReference type="EMBL" id="GAI76143.1"/>
    </source>
</evidence>
<accession>X1R6H1</accession>
<sequence>MDKVFHNIKIAVDFDGTIVDHEYPEIGKEKLFAFDTLKELQKQGCRLVLWTIRTGRELDEAVEFCRQKGVEFYAVNKNYPEEKFEEDVARKIEADIYIDDRNIGGFYEWNRVWEMLNPEIEHERLTIEKQYSKPGLSFNLLIKRFLKLKKKS</sequence>
<comment type="caution">
    <text evidence="1">The sequence shown here is derived from an EMBL/GenBank/DDBJ whole genome shotgun (WGS) entry which is preliminary data.</text>
</comment>
<dbReference type="EMBL" id="BARW01009095">
    <property type="protein sequence ID" value="GAI76143.1"/>
    <property type="molecule type" value="Genomic_DNA"/>
</dbReference>
<protein>
    <recommendedName>
        <fullName evidence="2">Hydrolase</fullName>
    </recommendedName>
</protein>
<dbReference type="AlphaFoldDB" id="X1R6H1"/>
<gene>
    <name evidence="1" type="ORF">S12H4_18423</name>
</gene>
<dbReference type="Gene3D" id="3.40.50.1000">
    <property type="entry name" value="HAD superfamily/HAD-like"/>
    <property type="match status" value="1"/>
</dbReference>